<evidence type="ECO:0000313" key="7">
    <source>
        <dbReference type="Proteomes" id="UP001597120"/>
    </source>
</evidence>
<sequence>MKKLSLSLTAVVVALCLVVQPYTGFAGPLDDINRKLENLQKQEQEAAKKRKEAEELKASLQEQKRVEIITLQEIQEEIERQVAKLNELNEQVNVVTATLHETTQQLVDAEERVEERDKQLKSRVRAMYMNGTVSYLDVILSATSFSDFIERFNTLKLISGNDKRLLEANKKDRDLIAEKKIEVEIQLQEAERLYAEAEDVRQQLLAREKQKEVAIASLSAQEAEAEGISEEQEQSLVALAKEKAQLYNEKNKLIQQQKAKEAKMKTSNVSRAGGQLAWPVPDSGIITSEFGYRIDPIAKKRKLHAGMDIAAPNGTTIVAADDGVVLIASWVRGYGNTVVIDHGGGMWTWYGHIRQNGIKVSEGDSVTRGQKIAEVGSTGDSTGNHLHFEVRIDEKPVNPRPYVE</sequence>
<feature type="coiled-coil region" evidence="2">
    <location>
        <begin position="29"/>
        <end position="119"/>
    </location>
</feature>
<evidence type="ECO:0000259" key="4">
    <source>
        <dbReference type="Pfam" id="PF01551"/>
    </source>
</evidence>
<proteinExistence type="predicted"/>
<protein>
    <submittedName>
        <fullName evidence="6">Murein hydrolase activator EnvC family protein</fullName>
    </submittedName>
</protein>
<feature type="domain" description="M23ase beta-sheet core" evidence="4">
    <location>
        <begin position="303"/>
        <end position="399"/>
    </location>
</feature>
<organism evidence="6 7">
    <name type="scientific">Paenibacillus residui</name>
    <dbReference type="NCBI Taxonomy" id="629724"/>
    <lineage>
        <taxon>Bacteria</taxon>
        <taxon>Bacillati</taxon>
        <taxon>Bacillota</taxon>
        <taxon>Bacilli</taxon>
        <taxon>Bacillales</taxon>
        <taxon>Paenibacillaceae</taxon>
        <taxon>Paenibacillus</taxon>
    </lineage>
</organism>
<keyword evidence="7" id="KW-1185">Reference proteome</keyword>
<dbReference type="RefSeq" id="WP_144934227.1">
    <property type="nucleotide sequence ID" value="NZ_JBHTIU010000048.1"/>
</dbReference>
<keyword evidence="1 3" id="KW-0732">Signal</keyword>
<evidence type="ECO:0000256" key="1">
    <source>
        <dbReference type="ARBA" id="ARBA00022729"/>
    </source>
</evidence>
<feature type="chain" id="PRO_5046597053" evidence="3">
    <location>
        <begin position="27"/>
        <end position="404"/>
    </location>
</feature>
<dbReference type="PANTHER" id="PTHR21666:SF270">
    <property type="entry name" value="MUREIN HYDROLASE ACTIVATOR ENVC"/>
    <property type="match status" value="1"/>
</dbReference>
<keyword evidence="2" id="KW-0175">Coiled coil</keyword>
<accession>A0ABW3DAI3</accession>
<dbReference type="Proteomes" id="UP001597120">
    <property type="component" value="Unassembled WGS sequence"/>
</dbReference>
<comment type="caution">
    <text evidence="6">The sequence shown here is derived from an EMBL/GenBank/DDBJ whole genome shotgun (WGS) entry which is preliminary data.</text>
</comment>
<gene>
    <name evidence="6" type="ORF">ACFQ03_15230</name>
</gene>
<dbReference type="Gene3D" id="6.10.250.3150">
    <property type="match status" value="1"/>
</dbReference>
<keyword evidence="6" id="KW-0378">Hydrolase</keyword>
<dbReference type="InterPro" id="IPR016047">
    <property type="entry name" value="M23ase_b-sheet_dom"/>
</dbReference>
<reference evidence="7" key="1">
    <citation type="journal article" date="2019" name="Int. J. Syst. Evol. Microbiol.">
        <title>The Global Catalogue of Microorganisms (GCM) 10K type strain sequencing project: providing services to taxonomists for standard genome sequencing and annotation.</title>
        <authorList>
            <consortium name="The Broad Institute Genomics Platform"/>
            <consortium name="The Broad Institute Genome Sequencing Center for Infectious Disease"/>
            <person name="Wu L."/>
            <person name="Ma J."/>
        </authorList>
    </citation>
    <scope>NUCLEOTIDE SEQUENCE [LARGE SCALE GENOMIC DNA]</scope>
    <source>
        <strain evidence="7">CCUG 57263</strain>
    </source>
</reference>
<dbReference type="EMBL" id="JBHTIU010000048">
    <property type="protein sequence ID" value="MFD0870507.1"/>
    <property type="molecule type" value="Genomic_DNA"/>
</dbReference>
<dbReference type="PANTHER" id="PTHR21666">
    <property type="entry name" value="PEPTIDASE-RELATED"/>
    <property type="match status" value="1"/>
</dbReference>
<dbReference type="GO" id="GO:0016787">
    <property type="term" value="F:hydrolase activity"/>
    <property type="evidence" value="ECO:0007669"/>
    <property type="project" value="UniProtKB-KW"/>
</dbReference>
<dbReference type="InterPro" id="IPR011055">
    <property type="entry name" value="Dup_hybrid_motif"/>
</dbReference>
<evidence type="ECO:0000313" key="6">
    <source>
        <dbReference type="EMBL" id="MFD0870507.1"/>
    </source>
</evidence>
<dbReference type="InterPro" id="IPR057309">
    <property type="entry name" value="PcsB_CC"/>
</dbReference>
<feature type="signal peptide" evidence="3">
    <location>
        <begin position="1"/>
        <end position="26"/>
    </location>
</feature>
<feature type="coiled-coil region" evidence="2">
    <location>
        <begin position="176"/>
        <end position="263"/>
    </location>
</feature>
<evidence type="ECO:0000256" key="2">
    <source>
        <dbReference type="SAM" id="Coils"/>
    </source>
</evidence>
<feature type="domain" description="Peptidoglycan hydrolase PcsB coiled-coil" evidence="5">
    <location>
        <begin position="108"/>
        <end position="179"/>
    </location>
</feature>
<name>A0ABW3DAI3_9BACL</name>
<dbReference type="SUPFAM" id="SSF51261">
    <property type="entry name" value="Duplicated hybrid motif"/>
    <property type="match status" value="1"/>
</dbReference>
<dbReference type="CDD" id="cd12797">
    <property type="entry name" value="M23_peptidase"/>
    <property type="match status" value="1"/>
</dbReference>
<dbReference type="Gene3D" id="2.70.70.10">
    <property type="entry name" value="Glucose Permease (Domain IIA)"/>
    <property type="match status" value="1"/>
</dbReference>
<evidence type="ECO:0000259" key="5">
    <source>
        <dbReference type="Pfam" id="PF24568"/>
    </source>
</evidence>
<dbReference type="InterPro" id="IPR050570">
    <property type="entry name" value="Cell_wall_metabolism_enzyme"/>
</dbReference>
<dbReference type="Pfam" id="PF24568">
    <property type="entry name" value="CC_PcsB"/>
    <property type="match status" value="1"/>
</dbReference>
<evidence type="ECO:0000256" key="3">
    <source>
        <dbReference type="SAM" id="SignalP"/>
    </source>
</evidence>
<dbReference type="Pfam" id="PF01551">
    <property type="entry name" value="Peptidase_M23"/>
    <property type="match status" value="1"/>
</dbReference>